<dbReference type="Proteomes" id="UP000199137">
    <property type="component" value="Unassembled WGS sequence"/>
</dbReference>
<organism evidence="2 3">
    <name type="scientific">Amycolatopsis rubida</name>
    <dbReference type="NCBI Taxonomy" id="112413"/>
    <lineage>
        <taxon>Bacteria</taxon>
        <taxon>Bacillati</taxon>
        <taxon>Actinomycetota</taxon>
        <taxon>Actinomycetes</taxon>
        <taxon>Pseudonocardiales</taxon>
        <taxon>Pseudonocardiaceae</taxon>
        <taxon>Amycolatopsis</taxon>
    </lineage>
</organism>
<gene>
    <name evidence="2" type="ORF">SAMN05421854_107366</name>
</gene>
<evidence type="ECO:0000313" key="2">
    <source>
        <dbReference type="EMBL" id="SFP89495.1"/>
    </source>
</evidence>
<dbReference type="InterPro" id="IPR035959">
    <property type="entry name" value="RutC-like_sf"/>
</dbReference>
<accession>A0A1I5U2F8</accession>
<reference evidence="2 3" key="1">
    <citation type="submission" date="2016-10" db="EMBL/GenBank/DDBJ databases">
        <authorList>
            <person name="de Groot N.N."/>
        </authorList>
    </citation>
    <scope>NUCLEOTIDE SEQUENCE [LARGE SCALE GENOMIC DNA]</scope>
    <source>
        <strain evidence="2 3">DSM 44637</strain>
    </source>
</reference>
<dbReference type="Gene3D" id="3.30.1330.40">
    <property type="entry name" value="RutC-like"/>
    <property type="match status" value="1"/>
</dbReference>
<protein>
    <submittedName>
        <fullName evidence="2">Enamine deaminase RidA, house cleaning of reactive enamine intermediates, YjgF/YER057c/UK114 family</fullName>
    </submittedName>
</protein>
<dbReference type="PANTHER" id="PTHR11803:SF58">
    <property type="entry name" value="PROTEIN HMF1-RELATED"/>
    <property type="match status" value="1"/>
</dbReference>
<dbReference type="SUPFAM" id="SSF55298">
    <property type="entry name" value="YjgF-like"/>
    <property type="match status" value="1"/>
</dbReference>
<comment type="similarity">
    <text evidence="1">Belongs to the RutC family.</text>
</comment>
<dbReference type="CDD" id="cd00448">
    <property type="entry name" value="YjgF_YER057c_UK114_family"/>
    <property type="match status" value="1"/>
</dbReference>
<name>A0A1I5U2F8_9PSEU</name>
<dbReference type="Pfam" id="PF01042">
    <property type="entry name" value="Ribonuc_L-PSP"/>
    <property type="match status" value="1"/>
</dbReference>
<evidence type="ECO:0000256" key="1">
    <source>
        <dbReference type="ARBA" id="ARBA00010552"/>
    </source>
</evidence>
<sequence length="170" mass="19322">MHWYRKIYWTEHWTRGQAEASDDRRTEGHAVTVHRRIRPFNTRDTYPEQNLDNDLCQAVVANGTVYVRGQIGQDLDTSESVGIGDVAAQAEQAMANITMLLEEAGSRMEHLVKLTIYLVDPRYREAVYRTVGRWTKGVHPISTGVVVSALARPEWLCEIDAVAVIPEEEK</sequence>
<proteinExistence type="inferred from homology"/>
<dbReference type="STRING" id="112413.SAMN05421854_107366"/>
<dbReference type="RefSeq" id="WP_244287299.1">
    <property type="nucleotide sequence ID" value="NZ_FOWC01000007.1"/>
</dbReference>
<evidence type="ECO:0000313" key="3">
    <source>
        <dbReference type="Proteomes" id="UP000199137"/>
    </source>
</evidence>
<dbReference type="AlphaFoldDB" id="A0A1I5U2F8"/>
<dbReference type="GO" id="GO:0019239">
    <property type="term" value="F:deaminase activity"/>
    <property type="evidence" value="ECO:0007669"/>
    <property type="project" value="TreeGrafter"/>
</dbReference>
<dbReference type="GO" id="GO:0005829">
    <property type="term" value="C:cytosol"/>
    <property type="evidence" value="ECO:0007669"/>
    <property type="project" value="TreeGrafter"/>
</dbReference>
<dbReference type="EMBL" id="FOWC01000007">
    <property type="protein sequence ID" value="SFP89495.1"/>
    <property type="molecule type" value="Genomic_DNA"/>
</dbReference>
<dbReference type="InterPro" id="IPR006175">
    <property type="entry name" value="YjgF/YER057c/UK114"/>
</dbReference>
<dbReference type="PANTHER" id="PTHR11803">
    <property type="entry name" value="2-IMINOBUTANOATE/2-IMINOPROPANOATE DEAMINASE RIDA"/>
    <property type="match status" value="1"/>
</dbReference>